<evidence type="ECO:0000313" key="2">
    <source>
        <dbReference type="EMBL" id="QDU29544.1"/>
    </source>
</evidence>
<dbReference type="Proteomes" id="UP000315017">
    <property type="component" value="Chromosome"/>
</dbReference>
<dbReference type="AlphaFoldDB" id="A0A517YH23"/>
<dbReference type="KEGG" id="aagg:ETAA8_46580"/>
<organism evidence="2 3">
    <name type="scientific">Anatilimnocola aggregata</name>
    <dbReference type="NCBI Taxonomy" id="2528021"/>
    <lineage>
        <taxon>Bacteria</taxon>
        <taxon>Pseudomonadati</taxon>
        <taxon>Planctomycetota</taxon>
        <taxon>Planctomycetia</taxon>
        <taxon>Pirellulales</taxon>
        <taxon>Pirellulaceae</taxon>
        <taxon>Anatilimnocola</taxon>
    </lineage>
</organism>
<protein>
    <submittedName>
        <fullName evidence="2">Uncharacterized protein</fullName>
    </submittedName>
</protein>
<dbReference type="EMBL" id="CP036274">
    <property type="protein sequence ID" value="QDU29544.1"/>
    <property type="molecule type" value="Genomic_DNA"/>
</dbReference>
<feature type="signal peptide" evidence="1">
    <location>
        <begin position="1"/>
        <end position="24"/>
    </location>
</feature>
<keyword evidence="1" id="KW-0732">Signal</keyword>
<name>A0A517YH23_9BACT</name>
<gene>
    <name evidence="2" type="ORF">ETAA8_46580</name>
</gene>
<evidence type="ECO:0000313" key="3">
    <source>
        <dbReference type="Proteomes" id="UP000315017"/>
    </source>
</evidence>
<evidence type="ECO:0000256" key="1">
    <source>
        <dbReference type="SAM" id="SignalP"/>
    </source>
</evidence>
<dbReference type="RefSeq" id="WP_145093508.1">
    <property type="nucleotide sequence ID" value="NZ_CP036274.1"/>
</dbReference>
<keyword evidence="3" id="KW-1185">Reference proteome</keyword>
<sequence precursor="true">MIRPRQVFLLAALILVGAITAADAQEPTKRFLGKLKVGQEVTLKEANGRYEIIVLKRLPLGHKIVGIGDDYIELLDVSGVTTTIIPVYSIRSITRLELPQK</sequence>
<proteinExistence type="predicted"/>
<dbReference type="OrthoDB" id="298379at2"/>
<reference evidence="2 3" key="1">
    <citation type="submission" date="2019-02" db="EMBL/GenBank/DDBJ databases">
        <title>Deep-cultivation of Planctomycetes and their phenomic and genomic characterization uncovers novel biology.</title>
        <authorList>
            <person name="Wiegand S."/>
            <person name="Jogler M."/>
            <person name="Boedeker C."/>
            <person name="Pinto D."/>
            <person name="Vollmers J."/>
            <person name="Rivas-Marin E."/>
            <person name="Kohn T."/>
            <person name="Peeters S.H."/>
            <person name="Heuer A."/>
            <person name="Rast P."/>
            <person name="Oberbeckmann S."/>
            <person name="Bunk B."/>
            <person name="Jeske O."/>
            <person name="Meyerdierks A."/>
            <person name="Storesund J.E."/>
            <person name="Kallscheuer N."/>
            <person name="Luecker S."/>
            <person name="Lage O.M."/>
            <person name="Pohl T."/>
            <person name="Merkel B.J."/>
            <person name="Hornburger P."/>
            <person name="Mueller R.-W."/>
            <person name="Bruemmer F."/>
            <person name="Labrenz M."/>
            <person name="Spormann A.M."/>
            <person name="Op den Camp H."/>
            <person name="Overmann J."/>
            <person name="Amann R."/>
            <person name="Jetten M.S.M."/>
            <person name="Mascher T."/>
            <person name="Medema M.H."/>
            <person name="Devos D.P."/>
            <person name="Kaster A.-K."/>
            <person name="Ovreas L."/>
            <person name="Rohde M."/>
            <person name="Galperin M.Y."/>
            <person name="Jogler C."/>
        </authorList>
    </citation>
    <scope>NUCLEOTIDE SEQUENCE [LARGE SCALE GENOMIC DNA]</scope>
    <source>
        <strain evidence="2 3">ETA_A8</strain>
    </source>
</reference>
<accession>A0A517YH23</accession>
<feature type="chain" id="PRO_5022121160" evidence="1">
    <location>
        <begin position="25"/>
        <end position="101"/>
    </location>
</feature>